<evidence type="ECO:0000256" key="7">
    <source>
        <dbReference type="ARBA" id="ARBA00030185"/>
    </source>
</evidence>
<dbReference type="FunFam" id="2.20.28.40:FF:000003">
    <property type="entry name" value="H/ACA ribonucleoprotein complex subunit 3"/>
    <property type="match status" value="1"/>
</dbReference>
<dbReference type="InterPro" id="IPR007264">
    <property type="entry name" value="H/ACA_rnp_Nop10"/>
</dbReference>
<keyword evidence="10" id="KW-1185">Reference proteome</keyword>
<dbReference type="OrthoDB" id="13807at2759"/>
<evidence type="ECO:0000256" key="4">
    <source>
        <dbReference type="ARBA" id="ARBA00022517"/>
    </source>
</evidence>
<dbReference type="GO" id="GO:0030515">
    <property type="term" value="F:snoRNA binding"/>
    <property type="evidence" value="ECO:0007669"/>
    <property type="project" value="InterPro"/>
</dbReference>
<evidence type="ECO:0000256" key="1">
    <source>
        <dbReference type="ARBA" id="ARBA00002325"/>
    </source>
</evidence>
<protein>
    <recommendedName>
        <fullName evidence="3">Ribosome biogenesis protein Nop10</fullName>
    </recommendedName>
    <alternativeName>
        <fullName evidence="7">Nucleolar protein 10</fullName>
    </alternativeName>
</protein>
<evidence type="ECO:0000256" key="8">
    <source>
        <dbReference type="SAM" id="MobiDB-lite"/>
    </source>
</evidence>
<name>A2EP66_TRIV3</name>
<dbReference type="SUPFAM" id="SSF144210">
    <property type="entry name" value="Nop10-like SnoRNP"/>
    <property type="match status" value="1"/>
</dbReference>
<evidence type="ECO:0000256" key="3">
    <source>
        <dbReference type="ARBA" id="ARBA00018821"/>
    </source>
</evidence>
<proteinExistence type="inferred from homology"/>
<accession>A2EP66</accession>
<dbReference type="RefSeq" id="XP_001317756.1">
    <property type="nucleotide sequence ID" value="XM_001317721.1"/>
</dbReference>
<comment type="function">
    <text evidence="1">Involved in ribosome biogenesis; more specifically in 18S rRNA pseudouridylation and in cleavage of pre-rRNA.</text>
</comment>
<evidence type="ECO:0000313" key="10">
    <source>
        <dbReference type="Proteomes" id="UP000001542"/>
    </source>
</evidence>
<dbReference type="InParanoid" id="A2EP66"/>
<dbReference type="GO" id="GO:0031118">
    <property type="term" value="P:rRNA pseudouridine synthesis"/>
    <property type="evidence" value="ECO:0000318"/>
    <property type="project" value="GO_Central"/>
</dbReference>
<dbReference type="PANTHER" id="PTHR13305">
    <property type="entry name" value="RIBOSOME BIOGENESIS PROTEIN NOP10"/>
    <property type="match status" value="1"/>
</dbReference>
<gene>
    <name evidence="9" type="ORF">TVAG_318880</name>
</gene>
<dbReference type="EMBL" id="DS113446">
    <property type="protein sequence ID" value="EAY05533.1"/>
    <property type="molecule type" value="Genomic_DNA"/>
</dbReference>
<dbReference type="InterPro" id="IPR036756">
    <property type="entry name" value="H/ACA_rnp_Nop10_sf"/>
</dbReference>
<dbReference type="VEuPathDB" id="TrichDB:TVAGG3_0178260"/>
<dbReference type="PANTHER" id="PTHR13305:SF0">
    <property type="entry name" value="H_ACA RIBONUCLEOPROTEIN COMPLEX SUBUNIT 3"/>
    <property type="match status" value="1"/>
</dbReference>
<dbReference type="KEGG" id="tva:4763394"/>
<dbReference type="Pfam" id="PF04135">
    <property type="entry name" value="Nop10p"/>
    <property type="match status" value="1"/>
</dbReference>
<feature type="region of interest" description="Disordered" evidence="8">
    <location>
        <begin position="41"/>
        <end position="62"/>
    </location>
</feature>
<evidence type="ECO:0000256" key="6">
    <source>
        <dbReference type="ARBA" id="ARBA00023274"/>
    </source>
</evidence>
<keyword evidence="6" id="KW-0687">Ribonucleoprotein</keyword>
<sequence>MDRNSFLAPPNQTESFNLKSRMYLQLCDQCKQYTLKQKCPRCGGQTRSAHPARFSPEDKNSAERIQTKAKFNLLPYQQPDIEY</sequence>
<dbReference type="VEuPathDB" id="TrichDB:TVAG_318880"/>
<organism evidence="9 10">
    <name type="scientific">Trichomonas vaginalis (strain ATCC PRA-98 / G3)</name>
    <dbReference type="NCBI Taxonomy" id="412133"/>
    <lineage>
        <taxon>Eukaryota</taxon>
        <taxon>Metamonada</taxon>
        <taxon>Parabasalia</taxon>
        <taxon>Trichomonadida</taxon>
        <taxon>Trichomonadidae</taxon>
        <taxon>Trichomonas</taxon>
    </lineage>
</organism>
<dbReference type="GO" id="GO:0031429">
    <property type="term" value="C:box H/ACA snoRNP complex"/>
    <property type="evidence" value="ECO:0000318"/>
    <property type="project" value="GO_Central"/>
</dbReference>
<dbReference type="eggNOG" id="ENOG502SBM0">
    <property type="taxonomic scope" value="Eukaryota"/>
</dbReference>
<comment type="similarity">
    <text evidence="2">Belongs to the NOP10 family.</text>
</comment>
<dbReference type="InterPro" id="IPR023532">
    <property type="entry name" value="Nop10_arc-typ"/>
</dbReference>
<dbReference type="Proteomes" id="UP000001542">
    <property type="component" value="Unassembled WGS sequence"/>
</dbReference>
<evidence type="ECO:0000256" key="5">
    <source>
        <dbReference type="ARBA" id="ARBA00022552"/>
    </source>
</evidence>
<dbReference type="GO" id="GO:0070034">
    <property type="term" value="F:telomerase RNA binding"/>
    <property type="evidence" value="ECO:0000318"/>
    <property type="project" value="GO_Central"/>
</dbReference>
<dbReference type="OMA" id="RYCEACQ"/>
<dbReference type="Gene3D" id="2.20.28.40">
    <property type="entry name" value="H/ACA ribonucleoprotein complex, subunit Nop10"/>
    <property type="match status" value="1"/>
</dbReference>
<reference evidence="9" key="2">
    <citation type="journal article" date="2007" name="Science">
        <title>Draft genome sequence of the sexually transmitted pathogen Trichomonas vaginalis.</title>
        <authorList>
            <person name="Carlton J.M."/>
            <person name="Hirt R.P."/>
            <person name="Silva J.C."/>
            <person name="Delcher A.L."/>
            <person name="Schatz M."/>
            <person name="Zhao Q."/>
            <person name="Wortman J.R."/>
            <person name="Bidwell S.L."/>
            <person name="Alsmark U.C.M."/>
            <person name="Besteiro S."/>
            <person name="Sicheritz-Ponten T."/>
            <person name="Noel C.J."/>
            <person name="Dacks J.B."/>
            <person name="Foster P.G."/>
            <person name="Simillion C."/>
            <person name="Van de Peer Y."/>
            <person name="Miranda-Saavedra D."/>
            <person name="Barton G.J."/>
            <person name="Westrop G.D."/>
            <person name="Mueller S."/>
            <person name="Dessi D."/>
            <person name="Fiori P.L."/>
            <person name="Ren Q."/>
            <person name="Paulsen I."/>
            <person name="Zhang H."/>
            <person name="Bastida-Corcuera F.D."/>
            <person name="Simoes-Barbosa A."/>
            <person name="Brown M.T."/>
            <person name="Hayes R.D."/>
            <person name="Mukherjee M."/>
            <person name="Okumura C.Y."/>
            <person name="Schneider R."/>
            <person name="Smith A.J."/>
            <person name="Vanacova S."/>
            <person name="Villalvazo M."/>
            <person name="Haas B.J."/>
            <person name="Pertea M."/>
            <person name="Feldblyum T.V."/>
            <person name="Utterback T.R."/>
            <person name="Shu C.L."/>
            <person name="Osoegawa K."/>
            <person name="de Jong P.J."/>
            <person name="Hrdy I."/>
            <person name="Horvathova L."/>
            <person name="Zubacova Z."/>
            <person name="Dolezal P."/>
            <person name="Malik S.B."/>
            <person name="Logsdon J.M. Jr."/>
            <person name="Henze K."/>
            <person name="Gupta A."/>
            <person name="Wang C.C."/>
            <person name="Dunne R.L."/>
            <person name="Upcroft J.A."/>
            <person name="Upcroft P."/>
            <person name="White O."/>
            <person name="Salzberg S.L."/>
            <person name="Tang P."/>
            <person name="Chiu C.-H."/>
            <person name="Lee Y.-S."/>
            <person name="Embley T.M."/>
            <person name="Coombs G.H."/>
            <person name="Mottram J.C."/>
            <person name="Tachezy J."/>
            <person name="Fraser-Liggett C.M."/>
            <person name="Johnson P.J."/>
        </authorList>
    </citation>
    <scope>NUCLEOTIDE SEQUENCE [LARGE SCALE GENOMIC DNA]</scope>
    <source>
        <strain evidence="9">G3</strain>
    </source>
</reference>
<keyword evidence="5" id="KW-0698">rRNA processing</keyword>
<dbReference type="HAMAP" id="MF_00803">
    <property type="entry name" value="Nop10"/>
    <property type="match status" value="1"/>
</dbReference>
<reference evidence="9" key="1">
    <citation type="submission" date="2006-10" db="EMBL/GenBank/DDBJ databases">
        <authorList>
            <person name="Amadeo P."/>
            <person name="Zhao Q."/>
            <person name="Wortman J."/>
            <person name="Fraser-Liggett C."/>
            <person name="Carlton J."/>
        </authorList>
    </citation>
    <scope>NUCLEOTIDE SEQUENCE</scope>
    <source>
        <strain evidence="9">G3</strain>
    </source>
</reference>
<dbReference type="AlphaFoldDB" id="A2EP66"/>
<evidence type="ECO:0000256" key="2">
    <source>
        <dbReference type="ARBA" id="ARBA00009462"/>
    </source>
</evidence>
<dbReference type="GO" id="GO:0031120">
    <property type="term" value="P:snRNA pseudouridine synthesis"/>
    <property type="evidence" value="ECO:0000318"/>
    <property type="project" value="GO_Central"/>
</dbReference>
<dbReference type="FunCoup" id="A2EP66">
    <property type="interactions" value="537"/>
</dbReference>
<keyword evidence="4" id="KW-0690">Ribosome biogenesis</keyword>
<dbReference type="STRING" id="5722.A2EP66"/>
<evidence type="ECO:0000313" key="9">
    <source>
        <dbReference type="EMBL" id="EAY05533.1"/>
    </source>
</evidence>